<keyword evidence="1" id="KW-0812">Transmembrane</keyword>
<proteinExistence type="predicted"/>
<reference evidence="2 3" key="1">
    <citation type="journal article" date="2020" name="bioRxiv">
        <title>Whole genome comparisons of ergot fungi reveals the divergence and evolution of species within the genus Claviceps are the result of varying mechanisms driving genome evolution and host range expansion.</title>
        <authorList>
            <person name="Wyka S.A."/>
            <person name="Mondo S.J."/>
            <person name="Liu M."/>
            <person name="Dettman J."/>
            <person name="Nalam V."/>
            <person name="Broders K.D."/>
        </authorList>
    </citation>
    <scope>NUCLEOTIDE SEQUENCE [LARGE SCALE GENOMIC DNA]</scope>
    <source>
        <strain evidence="2 3">LM583</strain>
    </source>
</reference>
<keyword evidence="1" id="KW-1133">Transmembrane helix</keyword>
<organism evidence="2 3">
    <name type="scientific">Claviceps arundinis</name>
    <dbReference type="NCBI Taxonomy" id="1623583"/>
    <lineage>
        <taxon>Eukaryota</taxon>
        <taxon>Fungi</taxon>
        <taxon>Dikarya</taxon>
        <taxon>Ascomycota</taxon>
        <taxon>Pezizomycotina</taxon>
        <taxon>Sordariomycetes</taxon>
        <taxon>Hypocreomycetidae</taxon>
        <taxon>Hypocreales</taxon>
        <taxon>Clavicipitaceae</taxon>
        <taxon>Claviceps</taxon>
    </lineage>
</organism>
<evidence type="ECO:0000313" key="2">
    <source>
        <dbReference type="EMBL" id="KAG5954205.1"/>
    </source>
</evidence>
<dbReference type="Proteomes" id="UP000742024">
    <property type="component" value="Unassembled WGS sequence"/>
</dbReference>
<feature type="transmembrane region" description="Helical" evidence="1">
    <location>
        <begin position="140"/>
        <end position="159"/>
    </location>
</feature>
<dbReference type="EMBL" id="SRPR01000358">
    <property type="protein sequence ID" value="KAG5954205.1"/>
    <property type="molecule type" value="Genomic_DNA"/>
</dbReference>
<evidence type="ECO:0000256" key="1">
    <source>
        <dbReference type="SAM" id="Phobius"/>
    </source>
</evidence>
<keyword evidence="1" id="KW-0472">Membrane</keyword>
<evidence type="ECO:0000313" key="3">
    <source>
        <dbReference type="Proteomes" id="UP000742024"/>
    </source>
</evidence>
<feature type="transmembrane region" description="Helical" evidence="1">
    <location>
        <begin position="226"/>
        <end position="253"/>
    </location>
</feature>
<protein>
    <submittedName>
        <fullName evidence="2">Uncharacterized protein</fullName>
    </submittedName>
</protein>
<sequence>MSPRTIFQVLSAVSPTVVLSAVIINHIRRLLVPFLGHFLFPHAIATMKLARSSPHLLLQETCSFSWTSLCTWLLSTHALHMARQAFLLRALSHEPEHAPRSRYPPQKQRKQSKGRVLCRVAFLVLEMTHVETVYVETCWAASYLYALLCSGTLGVAILTKGWPCSVVPLALLGNWTRLRLIPFARDTRDAVLLGGAGKRGEWASRALVHGLVWGATVQMVRFSNRLFLVLELSDMFVTWGWMVLGLAGCLVGWDRVC</sequence>
<comment type="caution">
    <text evidence="2">The sequence shown here is derived from an EMBL/GenBank/DDBJ whole genome shotgun (WGS) entry which is preliminary data.</text>
</comment>
<keyword evidence="3" id="KW-1185">Reference proteome</keyword>
<accession>A0ABQ7P4G6</accession>
<gene>
    <name evidence="2" type="ORF">E4U57_004707</name>
</gene>
<name>A0ABQ7P4G6_9HYPO</name>